<dbReference type="Gene3D" id="2.40.30.170">
    <property type="match status" value="1"/>
</dbReference>
<dbReference type="Gene3D" id="2.40.420.20">
    <property type="match status" value="1"/>
</dbReference>
<sequence>MGKLVLCVAASALLGLTGCGDAPANKTLTMVVEEQAFEFSVPAKGELISAEELPVNAPSGNRGQLTLAWMAEENSRVRAGDIVARFDGTDHELGKQRAELELEKNQLTRTITTRELQQSQFAINQQANEVGQEKAMVERFSVDDLTVYSKNEIIDQLLSKEYLTAQQLYLAWRQVSQQTQGEAQLELLSLEGKNHRDAIALNSAALENLEVAAPADGIFIHAKNWRGEKVREGQSLWPGSKLGYIPSLEKLQAKLYVLETEAAGIEIGQRAQIRLDAYADRPIGGQVTALANIAAPRDTRSPTKYFEVTVTLDQSDPSFMRPGQKLEGRVLVAEKAAALAIPNQAVFKDKQQSWVYVAAGGGFKKRSIRTGLRSLTKTEVIEGLAPGDRVALLEPTGESL</sequence>
<comment type="caution">
    <text evidence="4">The sequence shown here is derived from an EMBL/GenBank/DDBJ whole genome shotgun (WGS) entry which is preliminary data.</text>
</comment>
<comment type="subcellular location">
    <subcellularLocation>
        <location evidence="1">Cell envelope</location>
    </subcellularLocation>
</comment>
<dbReference type="PROSITE" id="PS51257">
    <property type="entry name" value="PROKAR_LIPOPROTEIN"/>
    <property type="match status" value="1"/>
</dbReference>
<dbReference type="PANTHER" id="PTHR32347">
    <property type="entry name" value="EFFLUX SYSTEM COMPONENT YKNX-RELATED"/>
    <property type="match status" value="1"/>
</dbReference>
<evidence type="ECO:0000256" key="2">
    <source>
        <dbReference type="ARBA" id="ARBA00023054"/>
    </source>
</evidence>
<dbReference type="EMBL" id="JAULRT010000060">
    <property type="protein sequence ID" value="MDO3383077.1"/>
    <property type="molecule type" value="Genomic_DNA"/>
</dbReference>
<dbReference type="Proteomes" id="UP001168380">
    <property type="component" value="Unassembled WGS sequence"/>
</dbReference>
<dbReference type="PANTHER" id="PTHR32347:SF23">
    <property type="entry name" value="BLL5650 PROTEIN"/>
    <property type="match status" value="1"/>
</dbReference>
<gene>
    <name evidence="4" type="ORF">QWI16_12935</name>
</gene>
<organism evidence="4 5">
    <name type="scientific">Gilvimarinus algae</name>
    <dbReference type="NCBI Taxonomy" id="3058037"/>
    <lineage>
        <taxon>Bacteria</taxon>
        <taxon>Pseudomonadati</taxon>
        <taxon>Pseudomonadota</taxon>
        <taxon>Gammaproteobacteria</taxon>
        <taxon>Cellvibrionales</taxon>
        <taxon>Cellvibrionaceae</taxon>
        <taxon>Gilvimarinus</taxon>
    </lineage>
</organism>
<keyword evidence="2" id="KW-0175">Coiled coil</keyword>
<evidence type="ECO:0000256" key="1">
    <source>
        <dbReference type="ARBA" id="ARBA00004196"/>
    </source>
</evidence>
<protein>
    <submittedName>
        <fullName evidence="4">Efflux RND transporter periplasmic adaptor subunit</fullName>
    </submittedName>
</protein>
<name>A0ABT8TG58_9GAMM</name>
<dbReference type="RefSeq" id="WP_302714201.1">
    <property type="nucleotide sequence ID" value="NZ_JAULRT010000060.1"/>
</dbReference>
<evidence type="ECO:0000259" key="3">
    <source>
        <dbReference type="Pfam" id="PF25975"/>
    </source>
</evidence>
<evidence type="ECO:0000313" key="5">
    <source>
        <dbReference type="Proteomes" id="UP001168380"/>
    </source>
</evidence>
<keyword evidence="5" id="KW-1185">Reference proteome</keyword>
<proteinExistence type="predicted"/>
<accession>A0ABT8TG58</accession>
<dbReference type="InterPro" id="IPR058649">
    <property type="entry name" value="CzcB_C"/>
</dbReference>
<reference evidence="4" key="1">
    <citation type="submission" date="2023-07" db="EMBL/GenBank/DDBJ databases">
        <title>Gilvimarinus algae sp. nov., isolated from the surface of Kelp.</title>
        <authorList>
            <person name="Sun Y.Y."/>
            <person name="Gong Y."/>
            <person name="Du Z.J."/>
        </authorList>
    </citation>
    <scope>NUCLEOTIDE SEQUENCE</scope>
    <source>
        <strain evidence="4">SDUM040014</strain>
    </source>
</reference>
<feature type="domain" description="CzcB-like C-terminal circularly permuted SH3-like" evidence="3">
    <location>
        <begin position="339"/>
        <end position="391"/>
    </location>
</feature>
<evidence type="ECO:0000313" key="4">
    <source>
        <dbReference type="EMBL" id="MDO3383077.1"/>
    </source>
</evidence>
<dbReference type="Pfam" id="PF25975">
    <property type="entry name" value="CzcB_C"/>
    <property type="match status" value="1"/>
</dbReference>
<dbReference type="InterPro" id="IPR050465">
    <property type="entry name" value="UPF0194_transport"/>
</dbReference>